<keyword evidence="2" id="KW-1185">Reference proteome</keyword>
<evidence type="ECO:0008006" key="3">
    <source>
        <dbReference type="Google" id="ProtNLM"/>
    </source>
</evidence>
<reference evidence="2" key="1">
    <citation type="submission" date="2010-06" db="EMBL/GenBank/DDBJ databases">
        <authorList>
            <person name="Jiang H."/>
            <person name="Abraham K."/>
            <person name="Ali S."/>
            <person name="Alsbrooks S.L."/>
            <person name="Anim B.N."/>
            <person name="Anosike U.S."/>
            <person name="Attaway T."/>
            <person name="Bandaranaike D.P."/>
            <person name="Battles P.K."/>
            <person name="Bell S.N."/>
            <person name="Bell A.V."/>
            <person name="Beltran B."/>
            <person name="Bickham C."/>
            <person name="Bustamante Y."/>
            <person name="Caleb T."/>
            <person name="Canada A."/>
            <person name="Cardenas V."/>
            <person name="Carter K."/>
            <person name="Chacko J."/>
            <person name="Chandrabose M.N."/>
            <person name="Chavez D."/>
            <person name="Chavez A."/>
            <person name="Chen L."/>
            <person name="Chu H.-S."/>
            <person name="Claassen K.J."/>
            <person name="Cockrell R."/>
            <person name="Collins M."/>
            <person name="Cooper J.A."/>
            <person name="Cree A."/>
            <person name="Curry S.M."/>
            <person name="Da Y."/>
            <person name="Dao M.D."/>
            <person name="Das B."/>
            <person name="Davila M.-L."/>
            <person name="Davy-Carroll L."/>
            <person name="Denson S."/>
            <person name="Dinh H."/>
            <person name="Ebong V.E."/>
            <person name="Edwards J.R."/>
            <person name="Egan A."/>
            <person name="El-Daye J."/>
            <person name="Escobedo L."/>
            <person name="Fernandez S."/>
            <person name="Fernando P.R."/>
            <person name="Flagg N."/>
            <person name="Forbes L.D."/>
            <person name="Fowler R.G."/>
            <person name="Fu Q."/>
            <person name="Gabisi R.A."/>
            <person name="Ganer J."/>
            <person name="Garbino Pronczuk A."/>
            <person name="Garcia R.M."/>
            <person name="Garner T."/>
            <person name="Garrett T.E."/>
            <person name="Gonzalez D.A."/>
            <person name="Hamid H."/>
            <person name="Hawkins E.S."/>
            <person name="Hirani K."/>
            <person name="Hogues M.E."/>
            <person name="Hollins B."/>
            <person name="Hsiao C.-H."/>
            <person name="Jabil R."/>
            <person name="James M.L."/>
            <person name="Jhangiani S.N."/>
            <person name="Johnson B."/>
            <person name="Johnson Q."/>
            <person name="Joshi V."/>
            <person name="Kalu J.B."/>
            <person name="Kam C."/>
            <person name="Kashfia A."/>
            <person name="Keebler J."/>
            <person name="Kisamo H."/>
            <person name="Kovar C.L."/>
            <person name="Lago L.A."/>
            <person name="Lai C.-Y."/>
            <person name="Laidlaw J."/>
            <person name="Lara F."/>
            <person name="Le T.-K."/>
            <person name="Lee S.L."/>
            <person name="Legall F.H."/>
            <person name="Lemon S.J."/>
            <person name="Lewis L.R."/>
            <person name="Li B."/>
            <person name="Liu Y."/>
            <person name="Liu Y.-S."/>
            <person name="Lopez J."/>
            <person name="Lozado R.J."/>
            <person name="Lu J."/>
            <person name="Madu R.C."/>
            <person name="Maheshwari M."/>
            <person name="Maheshwari R."/>
            <person name="Malloy K."/>
            <person name="Martinez E."/>
            <person name="Mathew T."/>
            <person name="Mercado I.C."/>
            <person name="Mercado C."/>
            <person name="Meyer B."/>
            <person name="Montgomery K."/>
            <person name="Morgan M.B."/>
            <person name="Munidasa M."/>
            <person name="Nazareth L.V."/>
            <person name="Nelson J."/>
            <person name="Ng B.M."/>
            <person name="Nguyen N.B."/>
            <person name="Nguyen P.Q."/>
            <person name="Nguyen T."/>
            <person name="Obregon M."/>
            <person name="Okwuonu G.O."/>
            <person name="Onwere C.G."/>
            <person name="Orozco G."/>
            <person name="Parra A."/>
            <person name="Patel S."/>
            <person name="Patil S."/>
            <person name="Perez A."/>
            <person name="Perez Y."/>
            <person name="Pham C."/>
            <person name="Primus E.L."/>
            <person name="Pu L.-L."/>
            <person name="Puazo M."/>
            <person name="Qin X."/>
            <person name="Quiroz J.B."/>
            <person name="Reese J."/>
            <person name="Richards S."/>
            <person name="Rives C.M."/>
            <person name="Robberts R."/>
            <person name="Ruiz S.J."/>
            <person name="Ruiz M.J."/>
            <person name="Santibanez J."/>
            <person name="Schneider B.W."/>
            <person name="Sisson I."/>
            <person name="Smith M."/>
            <person name="Sodergren E."/>
            <person name="Song X.-Z."/>
            <person name="Song B.B."/>
            <person name="Summersgill H."/>
            <person name="Thelus R."/>
            <person name="Thornton R.D."/>
            <person name="Trejos Z.Y."/>
            <person name="Usmani K."/>
            <person name="Vattathil S."/>
            <person name="Villasana D."/>
            <person name="Walker D.L."/>
            <person name="Wang S."/>
            <person name="Wang K."/>
            <person name="White C.S."/>
            <person name="Williams A.C."/>
            <person name="Williamson J."/>
            <person name="Wilson K."/>
            <person name="Woghiren I.O."/>
            <person name="Woodworth J.R."/>
            <person name="Worley K.C."/>
            <person name="Wright R.A."/>
            <person name="Wu W."/>
            <person name="Young L."/>
            <person name="Zhang L."/>
            <person name="Zhang J."/>
            <person name="Zhu Y."/>
            <person name="Muzny D.M."/>
            <person name="Weinstock G."/>
            <person name="Gibbs R.A."/>
        </authorList>
    </citation>
    <scope>NUCLEOTIDE SEQUENCE [LARGE SCALE GENOMIC DNA]</scope>
    <source>
        <strain evidence="2">LSR1</strain>
    </source>
</reference>
<dbReference type="AlphaFoldDB" id="A0A8R2BAF4"/>
<organism evidence="1 2">
    <name type="scientific">Acyrthosiphon pisum</name>
    <name type="common">Pea aphid</name>
    <dbReference type="NCBI Taxonomy" id="7029"/>
    <lineage>
        <taxon>Eukaryota</taxon>
        <taxon>Metazoa</taxon>
        <taxon>Ecdysozoa</taxon>
        <taxon>Arthropoda</taxon>
        <taxon>Hexapoda</taxon>
        <taxon>Insecta</taxon>
        <taxon>Pterygota</taxon>
        <taxon>Neoptera</taxon>
        <taxon>Paraneoptera</taxon>
        <taxon>Hemiptera</taxon>
        <taxon>Sternorrhyncha</taxon>
        <taxon>Aphidomorpha</taxon>
        <taxon>Aphidoidea</taxon>
        <taxon>Aphididae</taxon>
        <taxon>Macrosiphini</taxon>
        <taxon>Acyrthosiphon</taxon>
    </lineage>
</organism>
<dbReference type="GeneID" id="103311613"/>
<dbReference type="PRINTS" id="PR02086">
    <property type="entry name" value="PUTNUCHARBI1"/>
</dbReference>
<dbReference type="OrthoDB" id="6585180at2759"/>
<proteinExistence type="predicted"/>
<evidence type="ECO:0000313" key="2">
    <source>
        <dbReference type="Proteomes" id="UP000007819"/>
    </source>
</evidence>
<name>A0A8R2BAF4_ACYPI</name>
<dbReference type="Proteomes" id="UP000007819">
    <property type="component" value="Unassembled WGS sequence"/>
</dbReference>
<dbReference type="RefSeq" id="XP_008189506.1">
    <property type="nucleotide sequence ID" value="XM_008191284.1"/>
</dbReference>
<dbReference type="InterPro" id="IPR026103">
    <property type="entry name" value="HARBI1_animal"/>
</dbReference>
<accession>A0A8R2BAF4</accession>
<protein>
    <recommendedName>
        <fullName evidence="3">Nuclease HARBI1</fullName>
    </recommendedName>
</protein>
<dbReference type="KEGG" id="api:103311613"/>
<evidence type="ECO:0000313" key="1">
    <source>
        <dbReference type="EnsemblMetazoa" id="XP_008189506.1"/>
    </source>
</evidence>
<sequence length="145" mass="16722">FIDDVNNIGRRRPQVYKDRPNYYDLTDDEFIYRFRLSKSCVNYLLNLLVRKLETATDRNMALAPLNQVLLTLRFYALETMLISVADMFGISVSSASRTIKNVSYAIAGLSSSFLKIPVQDIAEIKMKMFKIARFPLVFVQLIAHM</sequence>
<reference evidence="1" key="2">
    <citation type="submission" date="2022-06" db="UniProtKB">
        <authorList>
            <consortium name="EnsemblMetazoa"/>
        </authorList>
    </citation>
    <scope>IDENTIFICATION</scope>
</reference>
<dbReference type="EnsemblMetazoa" id="XM_008191284.1">
    <property type="protein sequence ID" value="XP_008189506.1"/>
    <property type="gene ID" value="LOC103311613"/>
</dbReference>